<evidence type="ECO:0000313" key="1">
    <source>
        <dbReference type="EMBL" id="MDI5964591.1"/>
    </source>
</evidence>
<sequence length="144" mass="15102">MHVSEDELTSTLSEQLADGPLTSAVYARINASEGIARMMAPLGNLLIARPAATAKAHKITEETHVPMAAGMVLGLTATALHIWSADAALGHVNDHLGSVPREQISSLEAGTGGGWEPLTIRLADGHKIDIQARGTVQDFVKSFG</sequence>
<dbReference type="Proteomes" id="UP001156398">
    <property type="component" value="Unassembled WGS sequence"/>
</dbReference>
<gene>
    <name evidence="1" type="ORF">POF43_017970</name>
    <name evidence="2" type="ORF">POF50_016405</name>
</gene>
<proteinExistence type="predicted"/>
<reference evidence="2 3" key="1">
    <citation type="submission" date="2023-05" db="EMBL/GenBank/DDBJ databases">
        <title>Streptantibioticus silvisoli sp. nov., acidotolerant actinomycetes 1 from pine litter.</title>
        <authorList>
            <person name="Swiecimska M."/>
            <person name="Golinska P."/>
            <person name="Sangal V."/>
            <person name="Wachnowicz B."/>
            <person name="Goodfellow M."/>
        </authorList>
    </citation>
    <scope>NUCLEOTIDE SEQUENCE</scope>
    <source>
        <strain evidence="2">SL13</strain>
        <strain evidence="1 3">SL54</strain>
    </source>
</reference>
<dbReference type="EMBL" id="JAAGKO020000025">
    <property type="protein sequence ID" value="MDI5964591.1"/>
    <property type="molecule type" value="Genomic_DNA"/>
</dbReference>
<protein>
    <submittedName>
        <fullName evidence="2">Uncharacterized protein</fullName>
    </submittedName>
</protein>
<evidence type="ECO:0000313" key="2">
    <source>
        <dbReference type="EMBL" id="MDI5970904.1"/>
    </source>
</evidence>
<dbReference type="RefSeq" id="WP_271313160.1">
    <property type="nucleotide sequence ID" value="NZ_JAAGKO020000025.1"/>
</dbReference>
<evidence type="ECO:0000313" key="3">
    <source>
        <dbReference type="Proteomes" id="UP001156398"/>
    </source>
</evidence>
<dbReference type="AlphaFoldDB" id="A0AA90KH24"/>
<dbReference type="EMBL" id="JABXJJ020000018">
    <property type="protein sequence ID" value="MDI5970904.1"/>
    <property type="molecule type" value="Genomic_DNA"/>
</dbReference>
<accession>A0AA90KH24</accession>
<comment type="caution">
    <text evidence="2">The sequence shown here is derived from an EMBL/GenBank/DDBJ whole genome shotgun (WGS) entry which is preliminary data.</text>
</comment>
<keyword evidence="3" id="KW-1185">Reference proteome</keyword>
<name>A0AA90KH24_9ACTN</name>
<organism evidence="2">
    <name type="scientific">Streptantibioticus silvisoli</name>
    <dbReference type="NCBI Taxonomy" id="2705255"/>
    <lineage>
        <taxon>Bacteria</taxon>
        <taxon>Bacillati</taxon>
        <taxon>Actinomycetota</taxon>
        <taxon>Actinomycetes</taxon>
        <taxon>Kitasatosporales</taxon>
        <taxon>Streptomycetaceae</taxon>
        <taxon>Streptantibioticus</taxon>
    </lineage>
</organism>